<proteinExistence type="predicted"/>
<keyword evidence="1" id="KW-0472">Membrane</keyword>
<evidence type="ECO:0000313" key="3">
    <source>
        <dbReference type="EMBL" id="MBU2665288.1"/>
    </source>
</evidence>
<reference evidence="3 4" key="1">
    <citation type="submission" date="2021-06" db="EMBL/GenBank/DDBJ databases">
        <title>Actinoplanes lichenicola sp. nov., and Actinoplanes ovalisporus sp. nov., isolated from lichen in Thailand.</title>
        <authorList>
            <person name="Saeng-In P."/>
            <person name="Kanchanasin P."/>
            <person name="Yuki M."/>
            <person name="Kudo T."/>
            <person name="Ohkuma M."/>
            <person name="Phongsopitanun W."/>
            <person name="Tanasupawat S."/>
        </authorList>
    </citation>
    <scope>NUCLEOTIDE SEQUENCE [LARGE SCALE GENOMIC DNA]</scope>
    <source>
        <strain evidence="3 4">NBRC 110975</strain>
    </source>
</reference>
<feature type="domain" description="Low molecular weight protein antigen 6 PH" evidence="2">
    <location>
        <begin position="136"/>
        <end position="185"/>
    </location>
</feature>
<protein>
    <submittedName>
        <fullName evidence="3">PH domain-containing protein</fullName>
    </submittedName>
</protein>
<dbReference type="RefSeq" id="WP_215788503.1">
    <property type="nucleotide sequence ID" value="NZ_JAHKKG010000005.1"/>
</dbReference>
<organism evidence="3 4">
    <name type="scientific">Paractinoplanes bogorensis</name>
    <dbReference type="NCBI Taxonomy" id="1610840"/>
    <lineage>
        <taxon>Bacteria</taxon>
        <taxon>Bacillati</taxon>
        <taxon>Actinomycetota</taxon>
        <taxon>Actinomycetes</taxon>
        <taxon>Micromonosporales</taxon>
        <taxon>Micromonosporaceae</taxon>
        <taxon>Paractinoplanes</taxon>
    </lineage>
</organism>
<keyword evidence="4" id="KW-1185">Reference proteome</keyword>
<keyword evidence="1" id="KW-1133">Transmembrane helix</keyword>
<dbReference type="Proteomes" id="UP001519654">
    <property type="component" value="Unassembled WGS sequence"/>
</dbReference>
<keyword evidence="1" id="KW-0812">Transmembrane</keyword>
<accession>A0ABS5YPI2</accession>
<evidence type="ECO:0000256" key="1">
    <source>
        <dbReference type="SAM" id="Phobius"/>
    </source>
</evidence>
<dbReference type="Pfam" id="PF10756">
    <property type="entry name" value="bPH_6"/>
    <property type="match status" value="1"/>
</dbReference>
<gene>
    <name evidence="3" type="ORF">KOI35_17425</name>
</gene>
<evidence type="ECO:0000259" key="2">
    <source>
        <dbReference type="Pfam" id="PF10756"/>
    </source>
</evidence>
<evidence type="ECO:0000313" key="4">
    <source>
        <dbReference type="Proteomes" id="UP001519654"/>
    </source>
</evidence>
<feature type="transmembrane region" description="Helical" evidence="1">
    <location>
        <begin position="118"/>
        <end position="136"/>
    </location>
</feature>
<feature type="transmembrane region" description="Helical" evidence="1">
    <location>
        <begin position="38"/>
        <end position="60"/>
    </location>
</feature>
<sequence>MSIYAAVARWRVQILVGFLVVAVVLATGLETRVIDGPFFLLGIVFSMGPIFLGIAAMLNYRPATMLQKPGSPDLMSVPNPGMVLFAGGYTVLGANLIADGVGDLFRGEWWPGQATQFLWVALLAYWWYLALGPFGVRLTPEGILQRNPLGSQFVPWDAVTGARPGRQNRVYFNVTDPARVIRRGIGPRFLAPQSDAAYVASLINTRTANRV</sequence>
<name>A0ABS5YPI2_9ACTN</name>
<feature type="transmembrane region" description="Helical" evidence="1">
    <location>
        <begin position="81"/>
        <end position="98"/>
    </location>
</feature>
<dbReference type="InterPro" id="IPR019692">
    <property type="entry name" value="CFP-6_PH"/>
</dbReference>
<comment type="caution">
    <text evidence="3">The sequence shown here is derived from an EMBL/GenBank/DDBJ whole genome shotgun (WGS) entry which is preliminary data.</text>
</comment>
<dbReference type="EMBL" id="JAHKKG010000005">
    <property type="protein sequence ID" value="MBU2665288.1"/>
    <property type="molecule type" value="Genomic_DNA"/>
</dbReference>